<accession>F4P8H7</accession>
<dbReference type="InParanoid" id="F4P8H7"/>
<keyword evidence="4" id="KW-1185">Reference proteome</keyword>
<evidence type="ECO:0000313" key="4">
    <source>
        <dbReference type="Proteomes" id="UP000007241"/>
    </source>
</evidence>
<dbReference type="OrthoDB" id="2159785at2759"/>
<dbReference type="Proteomes" id="UP000007241">
    <property type="component" value="Unassembled WGS sequence"/>
</dbReference>
<evidence type="ECO:0000256" key="1">
    <source>
        <dbReference type="SAM" id="Coils"/>
    </source>
</evidence>
<proteinExistence type="predicted"/>
<dbReference type="AlphaFoldDB" id="F4P8H7"/>
<dbReference type="RefSeq" id="XP_006680675.1">
    <property type="nucleotide sequence ID" value="XM_006680612.1"/>
</dbReference>
<dbReference type="GeneID" id="18239040"/>
<feature type="coiled-coil region" evidence="1">
    <location>
        <begin position="275"/>
        <end position="302"/>
    </location>
</feature>
<evidence type="ECO:0000256" key="2">
    <source>
        <dbReference type="SAM" id="MobiDB-lite"/>
    </source>
</evidence>
<organism evidence="3 4">
    <name type="scientific">Batrachochytrium dendrobatidis (strain JAM81 / FGSC 10211)</name>
    <name type="common">Frog chytrid fungus</name>
    <dbReference type="NCBI Taxonomy" id="684364"/>
    <lineage>
        <taxon>Eukaryota</taxon>
        <taxon>Fungi</taxon>
        <taxon>Fungi incertae sedis</taxon>
        <taxon>Chytridiomycota</taxon>
        <taxon>Chytridiomycota incertae sedis</taxon>
        <taxon>Chytridiomycetes</taxon>
        <taxon>Rhizophydiales</taxon>
        <taxon>Rhizophydiales incertae sedis</taxon>
        <taxon>Batrachochytrium</taxon>
    </lineage>
</organism>
<evidence type="ECO:0000313" key="3">
    <source>
        <dbReference type="EMBL" id="EGF78623.1"/>
    </source>
</evidence>
<keyword evidence="1" id="KW-0175">Coiled coil</keyword>
<dbReference type="EMBL" id="GL882888">
    <property type="protein sequence ID" value="EGF78623.1"/>
    <property type="molecule type" value="Genomic_DNA"/>
</dbReference>
<name>F4P8H7_BATDJ</name>
<gene>
    <name evidence="3" type="ORF">BATDEDRAFT_26464</name>
</gene>
<reference evidence="3 4" key="1">
    <citation type="submission" date="2009-12" db="EMBL/GenBank/DDBJ databases">
        <title>The draft genome of Batrachochytrium dendrobatidis.</title>
        <authorList>
            <consortium name="US DOE Joint Genome Institute (JGI-PGF)"/>
            <person name="Kuo A."/>
            <person name="Salamov A."/>
            <person name="Schmutz J."/>
            <person name="Lucas S."/>
            <person name="Pitluck S."/>
            <person name="Rosenblum E."/>
            <person name="Stajich J."/>
            <person name="Eisen M."/>
            <person name="Grigoriev I.V."/>
        </authorList>
    </citation>
    <scope>NUCLEOTIDE SEQUENCE [LARGE SCALE GENOMIC DNA]</scope>
    <source>
        <strain evidence="4">JAM81 / FGSC 10211</strain>
    </source>
</reference>
<dbReference type="HOGENOM" id="CLU_741824_0_0_1"/>
<sequence>MSKSSEHTFFPPPSSSLTTPILNPASETISTSSFSTPRRLLMSRSLSPQNKNEFSGQLSLSNTIELDQNQKSLKPKPNSLESVQHNSAPKIGHAETNMDMLRLQLEAYDRIQRIQDRVLSGQDVYSATSSQSKSTCLLENWRKKVWELMVQRNWAELEHLRCKDIAESKLKESTLRQQEMHRINMNLKSELLELQQNYNASILENNTVQNHKRNAAQQLERSHLKLHEFDTVTEKINLLSKLFNDRLNIMNQQLAYMIDRLQMIRVIQDAEKKDKHAQQRQLKLLQTELHNLRTDRRILLERLSLAEMPMPTLDCSVQTDQAWSPVLQNKPELNASAGDSALAISALKGDTPQPILDLDVDTSIFKFVMDYTF</sequence>
<protein>
    <submittedName>
        <fullName evidence="3">Uncharacterized protein</fullName>
    </submittedName>
</protein>
<feature type="region of interest" description="Disordered" evidence="2">
    <location>
        <begin position="1"/>
        <end position="23"/>
    </location>
</feature>